<keyword evidence="2" id="KW-1185">Reference proteome</keyword>
<name>A0ACC0YIH3_9ROSI</name>
<proteinExistence type="predicted"/>
<evidence type="ECO:0000313" key="1">
    <source>
        <dbReference type="EMBL" id="KAJ0037367.1"/>
    </source>
</evidence>
<dbReference type="EMBL" id="CM047741">
    <property type="protein sequence ID" value="KAJ0037367.1"/>
    <property type="molecule type" value="Genomic_DNA"/>
</dbReference>
<gene>
    <name evidence="1" type="ORF">Pint_23198</name>
</gene>
<dbReference type="Proteomes" id="UP001163603">
    <property type="component" value="Chromosome 6"/>
</dbReference>
<evidence type="ECO:0000313" key="2">
    <source>
        <dbReference type="Proteomes" id="UP001163603"/>
    </source>
</evidence>
<comment type="caution">
    <text evidence="1">The sequence shown here is derived from an EMBL/GenBank/DDBJ whole genome shotgun (WGS) entry which is preliminary data.</text>
</comment>
<protein>
    <submittedName>
        <fullName evidence="1">Uncharacterized protein</fullName>
    </submittedName>
</protein>
<sequence>MVTPIQQKAQKTKPRSNTCFLLHCFGASKKVADSEKVVQSDSNNSKKDIGLFRRRSIFCMEMPNNKTAPVAETTDHNQSNTDVHTPKSKKSKRVLCKLLIKKHQNSIVNITPFEETPAVPKEIVEVVRAEEFQQNRTITEDQKSFEDNCQKTVSNQRRREEKRTGMSSQPGSPRVSLLQAPNPPSNSRIKQKKIHQNNNVTVKKSEHLMGMSIIIVILIITIVWGRLCAIMCTSAWFFFVARYKSESKTSSDSGDLDLDSEEYKKKVVFEGFLERDHRAIPN</sequence>
<accession>A0ACC0YIH3</accession>
<organism evidence="1 2">
    <name type="scientific">Pistacia integerrima</name>
    <dbReference type="NCBI Taxonomy" id="434235"/>
    <lineage>
        <taxon>Eukaryota</taxon>
        <taxon>Viridiplantae</taxon>
        <taxon>Streptophyta</taxon>
        <taxon>Embryophyta</taxon>
        <taxon>Tracheophyta</taxon>
        <taxon>Spermatophyta</taxon>
        <taxon>Magnoliopsida</taxon>
        <taxon>eudicotyledons</taxon>
        <taxon>Gunneridae</taxon>
        <taxon>Pentapetalae</taxon>
        <taxon>rosids</taxon>
        <taxon>malvids</taxon>
        <taxon>Sapindales</taxon>
        <taxon>Anacardiaceae</taxon>
        <taxon>Pistacia</taxon>
    </lineage>
</organism>
<reference evidence="2" key="1">
    <citation type="journal article" date="2023" name="G3 (Bethesda)">
        <title>Genome assembly and association tests identify interacting loci associated with vigor, precocity, and sex in interspecific pistachio rootstocks.</title>
        <authorList>
            <person name="Palmer W."/>
            <person name="Jacygrad E."/>
            <person name="Sagayaradj S."/>
            <person name="Cavanaugh K."/>
            <person name="Han R."/>
            <person name="Bertier L."/>
            <person name="Beede B."/>
            <person name="Kafkas S."/>
            <person name="Golino D."/>
            <person name="Preece J."/>
            <person name="Michelmore R."/>
        </authorList>
    </citation>
    <scope>NUCLEOTIDE SEQUENCE [LARGE SCALE GENOMIC DNA]</scope>
</reference>